<dbReference type="Gene3D" id="3.30.70.870">
    <property type="entry name" value="Elongation Factor G (Translational Gtpase), domain 3"/>
    <property type="match status" value="1"/>
</dbReference>
<dbReference type="SMART" id="SM00838">
    <property type="entry name" value="EFG_C"/>
    <property type="match status" value="1"/>
</dbReference>
<dbReference type="CDD" id="cd01681">
    <property type="entry name" value="aeEF2_snRNP_like_IV"/>
    <property type="match status" value="1"/>
</dbReference>
<dbReference type="SUPFAM" id="SSF54211">
    <property type="entry name" value="Ribosomal protein S5 domain 2-like"/>
    <property type="match status" value="1"/>
</dbReference>
<evidence type="ECO:0000256" key="4">
    <source>
        <dbReference type="ARBA" id="ARBA00022741"/>
    </source>
</evidence>
<dbReference type="InterPro" id="IPR009000">
    <property type="entry name" value="Transl_B-barrel_sf"/>
</dbReference>
<accession>A0A1X0NY54</accession>
<dbReference type="AlphaFoldDB" id="A0A1X0NY54"/>
<protein>
    <recommendedName>
        <fullName evidence="1">Elongation factor 2</fullName>
    </recommendedName>
    <alternativeName>
        <fullName evidence="8">Elongation factor-like 1</fullName>
    </alternativeName>
</protein>
<dbReference type="Pfam" id="PF00009">
    <property type="entry name" value="GTP_EFTU"/>
    <property type="match status" value="1"/>
</dbReference>
<comment type="function">
    <text evidence="7">Catalyzes the GTP-dependent ribosomal translocation step during translation elongation. During this step, the ribosome changes from the pre-translocational (PRE) to the post-translocational (POST) state as the newly formed A-site-bound peptidyl-tRNA and P-site-bound deacylated tRNA move to the P and E sites, respectively. Catalyzes the coordinated movement of the two tRNA molecules, the mRNA and conformational changes in the ribosome.</text>
</comment>
<dbReference type="PANTHER" id="PTHR42908">
    <property type="entry name" value="TRANSLATION ELONGATION FACTOR-RELATED"/>
    <property type="match status" value="1"/>
</dbReference>
<dbReference type="SUPFAM" id="SSF50447">
    <property type="entry name" value="Translation proteins"/>
    <property type="match status" value="1"/>
</dbReference>
<keyword evidence="2" id="KW-0963">Cytoplasm</keyword>
<evidence type="ECO:0000256" key="7">
    <source>
        <dbReference type="ARBA" id="ARBA00024731"/>
    </source>
</evidence>
<keyword evidence="6" id="KW-0342">GTP-binding</keyword>
<dbReference type="GO" id="GO:0003924">
    <property type="term" value="F:GTPase activity"/>
    <property type="evidence" value="ECO:0007669"/>
    <property type="project" value="InterPro"/>
</dbReference>
<proteinExistence type="predicted"/>
<dbReference type="Proteomes" id="UP000192257">
    <property type="component" value="Unassembled WGS sequence"/>
</dbReference>
<dbReference type="CDD" id="cd04096">
    <property type="entry name" value="eEF2_snRNP_like_C"/>
    <property type="match status" value="1"/>
</dbReference>
<dbReference type="InterPro" id="IPR000640">
    <property type="entry name" value="EFG_V-like"/>
</dbReference>
<evidence type="ECO:0000259" key="9">
    <source>
        <dbReference type="PROSITE" id="PS51722"/>
    </source>
</evidence>
<dbReference type="Gene3D" id="3.30.70.240">
    <property type="match status" value="1"/>
</dbReference>
<keyword evidence="10" id="KW-0251">Elongation factor</keyword>
<dbReference type="FunFam" id="3.30.70.240:FF:000006">
    <property type="entry name" value="Elongation factor like GTPase 1"/>
    <property type="match status" value="1"/>
</dbReference>
<dbReference type="SUPFAM" id="SSF52540">
    <property type="entry name" value="P-loop containing nucleoside triphosphate hydrolases"/>
    <property type="match status" value="1"/>
</dbReference>
<dbReference type="Pfam" id="PF03764">
    <property type="entry name" value="EFG_IV"/>
    <property type="match status" value="1"/>
</dbReference>
<organism evidence="10 11">
    <name type="scientific">Trypanosoma theileri</name>
    <dbReference type="NCBI Taxonomy" id="67003"/>
    <lineage>
        <taxon>Eukaryota</taxon>
        <taxon>Discoba</taxon>
        <taxon>Euglenozoa</taxon>
        <taxon>Kinetoplastea</taxon>
        <taxon>Metakinetoplastina</taxon>
        <taxon>Trypanosomatida</taxon>
        <taxon>Trypanosomatidae</taxon>
        <taxon>Trypanosoma</taxon>
    </lineage>
</organism>
<evidence type="ECO:0000256" key="2">
    <source>
        <dbReference type="ARBA" id="ARBA00022490"/>
    </source>
</evidence>
<dbReference type="RefSeq" id="XP_028883668.1">
    <property type="nucleotide sequence ID" value="XM_029024845.1"/>
</dbReference>
<name>A0A1X0NY54_9TRYP</name>
<dbReference type="InterPro" id="IPR035647">
    <property type="entry name" value="EFG_III/V"/>
</dbReference>
<keyword evidence="4" id="KW-0547">Nucleotide-binding</keyword>
<dbReference type="GO" id="GO:0005525">
    <property type="term" value="F:GTP binding"/>
    <property type="evidence" value="ECO:0007669"/>
    <property type="project" value="UniProtKB-KW"/>
</dbReference>
<dbReference type="FunFam" id="2.40.30.10:FF:000226">
    <property type="entry name" value="Elongation factor 2-like protein"/>
    <property type="match status" value="1"/>
</dbReference>
<dbReference type="VEuPathDB" id="TriTrypDB:TM35_000111360"/>
<sequence length="896" mass="99323">MSLETTAYLQHLSERPERTRNFCMVAHVDHGKTTLSDYLVASNGILSPQLAGEVRLLDSRPDEQERCITMKASSIALRHTYKGVEHLLNLVDSPGHIDFSCEVSTAMRLCDGAVVIVDVVDGVTQQTSSILRHAYREGLSMCLVLNKVDLLIAVQQLSPEEAYYRMRSIIETCNAALAGFANQLKIQEEDSALSQDRGDPSDDVWFCPTKGNVLFCSCYDGWAFGTSFFASLYEEKLGISNLQTYLWGEYYLDNKTKTIETSPLRAGQQPLVVQLMLEPIWQLYKTFLEEEDNLEQQLRMAAKLGVPERVWNNPRREKRGKLKALLSYWLPVAKSVLSTICEKLDSPVEAQRRRIRFLMPKFDEAPASVQEALMECSPSPDAPCIVYVCKLIDTQFLVGTIIGQEGCSDDAFIGFARVYSGRLQPGKTVYVQSDDKIVEAVVRKVFLFRGTGLDEAAEACSGTLCGIGGLTPYITKYATLSSLEGVPPFKPLVLPSTSIVRASVFPKDPKDLFQLVQGLRLLYKVDPQVEVSILPTGEHVIGTAGEVHLERCIKDLVDTFARVEVVASEPLVSFRETIVVGGSGGSISNISTKPKLHTVSALDGAFSMTLYARCLPSEVLEILKDDDRNHGSNPQLCRQVKTILAENKRWSAEVQHGIVAWGPTKLGFLGAILLLHFGNDDAAAEKLQLFNTWKDSITAGFQAAAESGPMAQEPMFNIAFVITDLSIDTSTGLTGGMVIPCVRDACRTAMELHPRRLVEPVYECTVYSSGSTHGKIYSALSRRRSEILEEVPNEGSDLFYIRCLLPAVEAFGLQDELRVATQGASTAQLQMSHWNIVDADPYFTPTTKEELEEHGAELATKNIAEQLLERIRRRKGLYRERVVESAEKQKFSLKGA</sequence>
<dbReference type="NCBIfam" id="TIGR00231">
    <property type="entry name" value="small_GTP"/>
    <property type="match status" value="1"/>
</dbReference>
<evidence type="ECO:0000256" key="8">
    <source>
        <dbReference type="ARBA" id="ARBA00081809"/>
    </source>
</evidence>
<dbReference type="Gene3D" id="3.40.50.300">
    <property type="entry name" value="P-loop containing nucleotide triphosphate hydrolases"/>
    <property type="match status" value="1"/>
</dbReference>
<dbReference type="Gene3D" id="2.40.30.10">
    <property type="entry name" value="Translation factors"/>
    <property type="match status" value="1"/>
</dbReference>
<dbReference type="InterPro" id="IPR020568">
    <property type="entry name" value="Ribosomal_Su5_D2-typ_SF"/>
</dbReference>
<reference evidence="10 11" key="1">
    <citation type="submission" date="2017-03" db="EMBL/GenBank/DDBJ databases">
        <title>An alternative strategy for trypanosome survival in the mammalian bloodstream revealed through genome and transcriptome analysis of the ubiquitous bovine parasite Trypanosoma (Megatrypanum) theileri.</title>
        <authorList>
            <person name="Kelly S."/>
            <person name="Ivens A."/>
            <person name="Mott A."/>
            <person name="O'Neill E."/>
            <person name="Emms D."/>
            <person name="Macleod O."/>
            <person name="Voorheis P."/>
            <person name="Matthews J."/>
            <person name="Matthews K."/>
            <person name="Carrington M."/>
        </authorList>
    </citation>
    <scope>NUCLEOTIDE SEQUENCE [LARGE SCALE GENOMIC DNA]</scope>
    <source>
        <strain evidence="10">Edinburgh</strain>
    </source>
</reference>
<dbReference type="Pfam" id="PF00679">
    <property type="entry name" value="EFG_C"/>
    <property type="match status" value="1"/>
</dbReference>
<keyword evidence="11" id="KW-1185">Reference proteome</keyword>
<comment type="caution">
    <text evidence="10">The sequence shown here is derived from an EMBL/GenBank/DDBJ whole genome shotgun (WGS) entry which is preliminary data.</text>
</comment>
<dbReference type="InterPro" id="IPR000795">
    <property type="entry name" value="T_Tr_GTP-bd_dom"/>
</dbReference>
<evidence type="ECO:0000256" key="1">
    <source>
        <dbReference type="ARBA" id="ARBA00017891"/>
    </source>
</evidence>
<dbReference type="GO" id="GO:0003746">
    <property type="term" value="F:translation elongation factor activity"/>
    <property type="evidence" value="ECO:0007669"/>
    <property type="project" value="UniProtKB-KW"/>
</dbReference>
<dbReference type="GO" id="GO:0042256">
    <property type="term" value="P:cytosolic ribosome assembly"/>
    <property type="evidence" value="ECO:0007669"/>
    <property type="project" value="TreeGrafter"/>
</dbReference>
<keyword evidence="5" id="KW-0378">Hydrolase</keyword>
<keyword evidence="10" id="KW-0648">Protein biosynthesis</keyword>
<gene>
    <name evidence="10" type="ORF">TM35_000111360</name>
</gene>
<dbReference type="Gene3D" id="3.30.230.10">
    <property type="match status" value="1"/>
</dbReference>
<dbReference type="PROSITE" id="PS51722">
    <property type="entry name" value="G_TR_2"/>
    <property type="match status" value="1"/>
</dbReference>
<evidence type="ECO:0000256" key="3">
    <source>
        <dbReference type="ARBA" id="ARBA00022517"/>
    </source>
</evidence>
<dbReference type="GO" id="GO:1990904">
    <property type="term" value="C:ribonucleoprotein complex"/>
    <property type="evidence" value="ECO:0007669"/>
    <property type="project" value="TreeGrafter"/>
</dbReference>
<dbReference type="PRINTS" id="PR00315">
    <property type="entry name" value="ELONGATNFCT"/>
</dbReference>
<evidence type="ECO:0000313" key="10">
    <source>
        <dbReference type="EMBL" id="ORC89602.1"/>
    </source>
</evidence>
<dbReference type="FunFam" id="3.30.70.870:FF:000002">
    <property type="entry name" value="Translation elongation factor 2"/>
    <property type="match status" value="1"/>
</dbReference>
<dbReference type="InterPro" id="IPR005225">
    <property type="entry name" value="Small_GTP-bd"/>
</dbReference>
<evidence type="ECO:0000313" key="11">
    <source>
        <dbReference type="Proteomes" id="UP000192257"/>
    </source>
</evidence>
<dbReference type="InterPro" id="IPR027417">
    <property type="entry name" value="P-loop_NTPase"/>
</dbReference>
<dbReference type="InterPro" id="IPR014721">
    <property type="entry name" value="Ribsml_uS5_D2-typ_fold_subgr"/>
</dbReference>
<dbReference type="STRING" id="67003.A0A1X0NY54"/>
<feature type="domain" description="Tr-type G" evidence="9">
    <location>
        <begin position="17"/>
        <end position="201"/>
    </location>
</feature>
<dbReference type="GO" id="GO:0043022">
    <property type="term" value="F:ribosome binding"/>
    <property type="evidence" value="ECO:0007669"/>
    <property type="project" value="TreeGrafter"/>
</dbReference>
<evidence type="ECO:0000256" key="5">
    <source>
        <dbReference type="ARBA" id="ARBA00022801"/>
    </source>
</evidence>
<dbReference type="OrthoDB" id="364892at2759"/>
<evidence type="ECO:0000256" key="6">
    <source>
        <dbReference type="ARBA" id="ARBA00023134"/>
    </source>
</evidence>
<dbReference type="SUPFAM" id="SSF54980">
    <property type="entry name" value="EF-G C-terminal domain-like"/>
    <property type="match status" value="2"/>
</dbReference>
<dbReference type="InterPro" id="IPR005517">
    <property type="entry name" value="Transl_elong_EFG/EF2_IV"/>
</dbReference>
<dbReference type="GeneID" id="39984625"/>
<keyword evidence="3" id="KW-0690">Ribosome biogenesis</keyword>
<dbReference type="PANTHER" id="PTHR42908:SF3">
    <property type="entry name" value="ELONGATION FACTOR-LIKE GTPASE 1"/>
    <property type="match status" value="1"/>
</dbReference>
<dbReference type="GO" id="GO:0005829">
    <property type="term" value="C:cytosol"/>
    <property type="evidence" value="ECO:0007669"/>
    <property type="project" value="TreeGrafter"/>
</dbReference>
<dbReference type="EMBL" id="NBCO01000011">
    <property type="protein sequence ID" value="ORC89602.1"/>
    <property type="molecule type" value="Genomic_DNA"/>
</dbReference>